<organism evidence="2 3">
    <name type="scientific">Wickerhamomyces pijperi</name>
    <name type="common">Yeast</name>
    <name type="synonym">Pichia pijperi</name>
    <dbReference type="NCBI Taxonomy" id="599730"/>
    <lineage>
        <taxon>Eukaryota</taxon>
        <taxon>Fungi</taxon>
        <taxon>Dikarya</taxon>
        <taxon>Ascomycota</taxon>
        <taxon>Saccharomycotina</taxon>
        <taxon>Saccharomycetes</taxon>
        <taxon>Phaffomycetales</taxon>
        <taxon>Wickerhamomycetaceae</taxon>
        <taxon>Wickerhamomyces</taxon>
    </lineage>
</organism>
<sequence length="243" mass="28902">MKNSIGKPNPKASRGIGKRLKFKTRSDNHKDIKQTTTATRQSDERPKEPINDDDQDQESAVHSRHSKPASTHPLQYQEWGPKINGYQFISTNPNDPKHYIKPKSMDYLINSYDWSYMKVPSYESFQEYLHEKYPDSTERKEGFKLNDQMNITNFDTYFQKWETSFKDHGLLLYPIFPGDELNKSNVLRFIDSSSLPMERVLKIERVKWHPDKFVRIIKSDKELERRITEVFQIVNQIYEDLYK</sequence>
<dbReference type="OrthoDB" id="412109at2759"/>
<gene>
    <name evidence="2" type="ORF">WICPIJ_000263</name>
</gene>
<dbReference type="Proteomes" id="UP000774326">
    <property type="component" value="Unassembled WGS sequence"/>
</dbReference>
<feature type="compositionally biased region" description="Basic and acidic residues" evidence="1">
    <location>
        <begin position="24"/>
        <end position="33"/>
    </location>
</feature>
<evidence type="ECO:0000256" key="1">
    <source>
        <dbReference type="SAM" id="MobiDB-lite"/>
    </source>
</evidence>
<evidence type="ECO:0000313" key="3">
    <source>
        <dbReference type="Proteomes" id="UP000774326"/>
    </source>
</evidence>
<proteinExistence type="predicted"/>
<comment type="caution">
    <text evidence="2">The sequence shown here is derived from an EMBL/GenBank/DDBJ whole genome shotgun (WGS) entry which is preliminary data.</text>
</comment>
<keyword evidence="3" id="KW-1185">Reference proteome</keyword>
<reference evidence="2" key="2">
    <citation type="submission" date="2021-01" db="EMBL/GenBank/DDBJ databases">
        <authorList>
            <person name="Schikora-Tamarit M.A."/>
        </authorList>
    </citation>
    <scope>NUCLEOTIDE SEQUENCE</scope>
    <source>
        <strain evidence="2">CBS2887</strain>
    </source>
</reference>
<dbReference type="EMBL" id="JAEUBG010000168">
    <property type="protein sequence ID" value="KAH3688756.1"/>
    <property type="molecule type" value="Genomic_DNA"/>
</dbReference>
<feature type="compositionally biased region" description="Basic and acidic residues" evidence="1">
    <location>
        <begin position="41"/>
        <end position="50"/>
    </location>
</feature>
<feature type="region of interest" description="Disordered" evidence="1">
    <location>
        <begin position="1"/>
        <end position="76"/>
    </location>
</feature>
<evidence type="ECO:0000313" key="2">
    <source>
        <dbReference type="EMBL" id="KAH3688756.1"/>
    </source>
</evidence>
<name>A0A9P8TS22_WICPI</name>
<accession>A0A9P8TS22</accession>
<dbReference type="AlphaFoldDB" id="A0A9P8TS22"/>
<reference evidence="2" key="1">
    <citation type="journal article" date="2021" name="Open Biol.">
        <title>Shared evolutionary footprints suggest mitochondrial oxidative damage underlies multiple complex I losses in fungi.</title>
        <authorList>
            <person name="Schikora-Tamarit M.A."/>
            <person name="Marcet-Houben M."/>
            <person name="Nosek J."/>
            <person name="Gabaldon T."/>
        </authorList>
    </citation>
    <scope>NUCLEOTIDE SEQUENCE</scope>
    <source>
        <strain evidence="2">CBS2887</strain>
    </source>
</reference>
<protein>
    <submittedName>
        <fullName evidence="2">Uncharacterized protein</fullName>
    </submittedName>
</protein>